<evidence type="ECO:0000256" key="1">
    <source>
        <dbReference type="ARBA" id="ARBA00023015"/>
    </source>
</evidence>
<feature type="domain" description="GntR C-terminal" evidence="4">
    <location>
        <begin position="18"/>
        <end position="112"/>
    </location>
</feature>
<evidence type="ECO:0000259" key="4">
    <source>
        <dbReference type="Pfam" id="PF07729"/>
    </source>
</evidence>
<dbReference type="Pfam" id="PF07729">
    <property type="entry name" value="FCD"/>
    <property type="match status" value="1"/>
</dbReference>
<dbReference type="InterPro" id="IPR008920">
    <property type="entry name" value="TF_FadR/GntR_C"/>
</dbReference>
<comment type="caution">
    <text evidence="5">The sequence shown here is derived from an EMBL/GenBank/DDBJ whole genome shotgun (WGS) entry which is preliminary data.</text>
</comment>
<name>A0A0B8P0B2_9VIBR</name>
<dbReference type="SUPFAM" id="SSF48008">
    <property type="entry name" value="GntR ligand-binding domain-like"/>
    <property type="match status" value="1"/>
</dbReference>
<keyword evidence="6" id="KW-1185">Reference proteome</keyword>
<keyword evidence="1" id="KW-0805">Transcription regulation</keyword>
<dbReference type="AlphaFoldDB" id="A0A0B8P0B2"/>
<evidence type="ECO:0000256" key="2">
    <source>
        <dbReference type="ARBA" id="ARBA00023125"/>
    </source>
</evidence>
<reference evidence="5 6" key="1">
    <citation type="submission" date="2015-01" db="EMBL/GenBank/DDBJ databases">
        <title>Vibrio sp. C1 JCM 19231 whole genome shotgun sequence.</title>
        <authorList>
            <person name="Sawabe T."/>
            <person name="Meirelles P."/>
            <person name="Feng G."/>
            <person name="Sayaka M."/>
            <person name="Hattori M."/>
            <person name="Ohkuma M."/>
        </authorList>
    </citation>
    <scope>NUCLEOTIDE SEQUENCE [LARGE SCALE GENOMIC DNA]</scope>
    <source>
        <strain evidence="6">JCM 19231</strain>
    </source>
</reference>
<evidence type="ECO:0000256" key="3">
    <source>
        <dbReference type="ARBA" id="ARBA00023163"/>
    </source>
</evidence>
<evidence type="ECO:0000313" key="6">
    <source>
        <dbReference type="Proteomes" id="UP000031671"/>
    </source>
</evidence>
<dbReference type="Proteomes" id="UP000031671">
    <property type="component" value="Unassembled WGS sequence"/>
</dbReference>
<proteinExistence type="predicted"/>
<protein>
    <submittedName>
        <fullName evidence="5">Transcriptional regulator, gntR family</fullName>
    </submittedName>
</protein>
<keyword evidence="2" id="KW-0238">DNA-binding</keyword>
<keyword evidence="3" id="KW-0804">Transcription</keyword>
<dbReference type="EMBL" id="BBRZ01000036">
    <property type="protein sequence ID" value="GAM56773.1"/>
    <property type="molecule type" value="Genomic_DNA"/>
</dbReference>
<dbReference type="InterPro" id="IPR011711">
    <property type="entry name" value="GntR_C"/>
</dbReference>
<dbReference type="GO" id="GO:0003677">
    <property type="term" value="F:DNA binding"/>
    <property type="evidence" value="ECO:0007669"/>
    <property type="project" value="UniProtKB-KW"/>
</dbReference>
<evidence type="ECO:0000313" key="5">
    <source>
        <dbReference type="EMBL" id="GAM56773.1"/>
    </source>
</evidence>
<accession>A0A0B8P0B2</accession>
<dbReference type="Gene3D" id="1.20.120.530">
    <property type="entry name" value="GntR ligand-binding domain-like"/>
    <property type="match status" value="1"/>
</dbReference>
<reference evidence="5 6" key="2">
    <citation type="submission" date="2015-01" db="EMBL/GenBank/DDBJ databases">
        <authorList>
            <consortium name="NBRP consortium"/>
            <person name="Sawabe T."/>
            <person name="Meirelles P."/>
            <person name="Feng G."/>
            <person name="Sayaka M."/>
            <person name="Hattori M."/>
            <person name="Ohkuma M."/>
        </authorList>
    </citation>
    <scope>NUCLEOTIDE SEQUENCE [LARGE SCALE GENOMIC DNA]</scope>
    <source>
        <strain evidence="6">JCM 19231</strain>
    </source>
</reference>
<sequence>MLITDILKHWDDTQSCYFRSLVSQEHKAEHRGDLAASIQLTARFHFELARLSKNAVLAELIEQLCLRSSLVIAAFGSKSSVNCECGSHSEIIDLLDAGELVEAQAWMAHHLELIKDSLNLDSKNEQPINFQQLFSEMEQ</sequence>
<organism evidence="5 6">
    <name type="scientific">Vibrio ishigakensis</name>
    <dbReference type="NCBI Taxonomy" id="1481914"/>
    <lineage>
        <taxon>Bacteria</taxon>
        <taxon>Pseudomonadati</taxon>
        <taxon>Pseudomonadota</taxon>
        <taxon>Gammaproteobacteria</taxon>
        <taxon>Vibrionales</taxon>
        <taxon>Vibrionaceae</taxon>
        <taxon>Vibrio</taxon>
    </lineage>
</organism>
<gene>
    <name evidence="5" type="ORF">JCM19231_1267</name>
</gene>